<keyword evidence="3" id="KW-1185">Reference proteome</keyword>
<evidence type="ECO:0000313" key="3">
    <source>
        <dbReference type="Proteomes" id="UP000076077"/>
    </source>
</evidence>
<feature type="domain" description="AbiTii" evidence="1">
    <location>
        <begin position="1"/>
        <end position="170"/>
    </location>
</feature>
<dbReference type="InterPro" id="IPR041304">
    <property type="entry name" value="AbiTii"/>
</dbReference>
<dbReference type="KEGG" id="mthd:A3224_00465"/>
<dbReference type="AlphaFoldDB" id="A0A143HJ07"/>
<reference evidence="3" key="1">
    <citation type="submission" date="2016-03" db="EMBL/GenBank/DDBJ databases">
        <authorList>
            <person name="Lee Y.-S."/>
            <person name="Choi Y.-L."/>
        </authorList>
    </citation>
    <scope>NUCLEOTIDE SEQUENCE [LARGE SCALE GENOMIC DNA]</scope>
    <source>
        <strain evidence="3">DAU221</strain>
    </source>
</reference>
<protein>
    <recommendedName>
        <fullName evidence="1">AbiTii domain-containing protein</fullName>
    </recommendedName>
</protein>
<dbReference type="Proteomes" id="UP000076077">
    <property type="component" value="Chromosome"/>
</dbReference>
<evidence type="ECO:0000313" key="2">
    <source>
        <dbReference type="EMBL" id="AMX01252.1"/>
    </source>
</evidence>
<gene>
    <name evidence="2" type="ORF">A3224_00465</name>
</gene>
<name>A0A143HJ07_MICTH</name>
<dbReference type="Pfam" id="PF18864">
    <property type="entry name" value="AbiTii"/>
    <property type="match status" value="1"/>
</dbReference>
<accession>A0A143HJ07</accession>
<dbReference type="EMBL" id="CP014864">
    <property type="protein sequence ID" value="AMX01252.1"/>
    <property type="molecule type" value="Genomic_DNA"/>
</dbReference>
<evidence type="ECO:0000259" key="1">
    <source>
        <dbReference type="Pfam" id="PF18864"/>
    </source>
</evidence>
<organism evidence="2 3">
    <name type="scientific">Microbulbifer thermotolerans</name>
    <dbReference type="NCBI Taxonomy" id="252514"/>
    <lineage>
        <taxon>Bacteria</taxon>
        <taxon>Pseudomonadati</taxon>
        <taxon>Pseudomonadota</taxon>
        <taxon>Gammaproteobacteria</taxon>
        <taxon>Cellvibrionales</taxon>
        <taxon>Microbulbiferaceae</taxon>
        <taxon>Microbulbifer</taxon>
    </lineage>
</organism>
<sequence length="285" mass="31431">MDKSVRTSDLLRKAYVVARKLKLSEFLEWIENELNGYKGEVPEYRMAKGQIRGWNPYNGWIPLMFEDPAEGEALSERACGQSIAELEHLIENGSSKSTLHMPYPQKIQRQLSQGFGFETEVSLFVGQSALIRVIDSVRNVVLNWALKLEEDGILGEGLSFSEKEKSSATSIPQSINNFYGSVHAPQIQQGNQTAIQVSSTINADSQAITEFINELKNNIEQLGLPLDSKAELSSEIATVEAQLQSPKPKTVIVKESLKTIRTVLESASGSAAGQMLIELGKMVMG</sequence>
<dbReference type="STRING" id="252514.A3224_00465"/>
<proteinExistence type="predicted"/>